<organism evidence="1 2">
    <name type="scientific">Solirubrobacter ginsenosidimutans</name>
    <dbReference type="NCBI Taxonomy" id="490573"/>
    <lineage>
        <taxon>Bacteria</taxon>
        <taxon>Bacillati</taxon>
        <taxon>Actinomycetota</taxon>
        <taxon>Thermoleophilia</taxon>
        <taxon>Solirubrobacterales</taxon>
        <taxon>Solirubrobacteraceae</taxon>
        <taxon>Solirubrobacter</taxon>
    </lineage>
</organism>
<comment type="caution">
    <text evidence="1">The sequence shown here is derived from an EMBL/GenBank/DDBJ whole genome shotgun (WGS) entry which is preliminary data.</text>
</comment>
<dbReference type="EMBL" id="JAPDOD010000023">
    <property type="protein sequence ID" value="MDA0163140.1"/>
    <property type="molecule type" value="Genomic_DNA"/>
</dbReference>
<sequence length="121" mass="12837">MTEDNPVLRAMDRAADALSEAASELTLVMLAAGHTPLCNDAYVLANAVDAELAAVMTTRLRYTPEHIAPLGAKAPAVNWPPSNAGSKDTDPRGAPSFIATRALLRFVITLVNVVRRGRLDG</sequence>
<protein>
    <submittedName>
        <fullName evidence="1">Uncharacterized protein</fullName>
    </submittedName>
</protein>
<dbReference type="Proteomes" id="UP001149140">
    <property type="component" value="Unassembled WGS sequence"/>
</dbReference>
<evidence type="ECO:0000313" key="1">
    <source>
        <dbReference type="EMBL" id="MDA0163140.1"/>
    </source>
</evidence>
<proteinExistence type="predicted"/>
<keyword evidence="2" id="KW-1185">Reference proteome</keyword>
<dbReference type="AlphaFoldDB" id="A0A9X3S193"/>
<name>A0A9X3S193_9ACTN</name>
<dbReference type="RefSeq" id="WP_270042383.1">
    <property type="nucleotide sequence ID" value="NZ_JAPDOD010000023.1"/>
</dbReference>
<reference evidence="1" key="1">
    <citation type="submission" date="2022-10" db="EMBL/GenBank/DDBJ databases">
        <title>The WGS of Solirubrobacter ginsenosidimutans DSM 21036.</title>
        <authorList>
            <person name="Jiang Z."/>
        </authorList>
    </citation>
    <scope>NUCLEOTIDE SEQUENCE</scope>
    <source>
        <strain evidence="1">DSM 21036</strain>
    </source>
</reference>
<evidence type="ECO:0000313" key="2">
    <source>
        <dbReference type="Proteomes" id="UP001149140"/>
    </source>
</evidence>
<accession>A0A9X3S193</accession>
<gene>
    <name evidence="1" type="ORF">OM076_22895</name>
</gene>